<dbReference type="InterPro" id="IPR024709">
    <property type="entry name" value="FucosylTrfase_pln"/>
</dbReference>
<dbReference type="GO" id="GO:0015095">
    <property type="term" value="F:magnesium ion transmembrane transporter activity"/>
    <property type="evidence" value="ECO:0007669"/>
    <property type="project" value="InterPro"/>
</dbReference>
<proteinExistence type="inferred from homology"/>
<dbReference type="AlphaFoldDB" id="A0A9D5HHP6"/>
<keyword evidence="13" id="KW-0119">Carbohydrate metabolism</keyword>
<feature type="transmembrane region" description="Helical" evidence="17">
    <location>
        <begin position="663"/>
        <end position="682"/>
    </location>
</feature>
<evidence type="ECO:0000256" key="1">
    <source>
        <dbReference type="ARBA" id="ARBA00004141"/>
    </source>
</evidence>
<sequence>MPPRPQSPGSSPRAKVRKGGGAGSQSSRRLVVAVVTAALRRRGVLLLVPLIYVVGMVLFMGCWDLESVPVRVGVAILRRPPPGAVYRSPQVFKKLWPFMQADVNHSNALMTAWHLKASQRWKPCFSKKLYQTELPPSNGFLIIEANGGLNQQRLSICDAVAVAGLLNATLVIPMFHLNSVWRDSSKFGDIFDEEYFIDTLKNHVRVVKELPEDILQRFDNNISTIINMRAKALSSKSYYLQKVLPKLLELGAVRIAPFSNRLAHSVPSRVQGLRCLANFEALRFSEPIRGLANNMVDRMVKNSSNISGKYISVHLRFEEDMVAFSCCTYDGGKEEKHEMDNARERSWRGKFRRPGRVINPEANRMDGKCPLTPLEVGMMLRGMGFGNNTPIYVASGKIYNAEKYMAPLRQMFPLLETKETLASADELAQFKGYSSRLAALDYTVCALSEVFVTTQGGNFPHFLLGHRRYLYGGHSKTIQPDKRKLVLALDNPNIKWDRFKRNMQEMLRRSDSKGVVQRKPNASLYMFPIPDYETPLALRSMEAFRFEGESPVMVRRSLLLDDNFKGVVLSVASGAFIGASFILKKKGLKRAGSSGARAGVGGYSYLLQPLWWIGMITMIIGEVANFIAYIFAPAVLVTPLGALSIIVSAVLAHFILRERLHKMGVLGCILCIVGSTVIVLHAPEEKTPSSVEQIWSLAVQPAFLLYTVAAVAISLVLMLHCSPRCGQTNIMVYLSICSIIGSLTVMSIKAVGIAIKLTLEGINQAGYFQTWVFAMVAISCIIIQLNYLNKALDTFNTAIVSPIYYAMFTTLTILASAIMFKDWSGQSASDLASELCGFVTIISGTTVLHSTREHDPPPAIDLYTPLSSKIFWHTQGNSELGKHKGDDLLSGDFIAVVRQDHFI</sequence>
<dbReference type="InterPro" id="IPR019378">
    <property type="entry name" value="GDP-Fuc_O-FucTrfase"/>
</dbReference>
<keyword evidence="9" id="KW-0967">Endosome</keyword>
<feature type="transmembrane region" description="Helical" evidence="17">
    <location>
        <begin position="603"/>
        <end position="620"/>
    </location>
</feature>
<evidence type="ECO:0000256" key="9">
    <source>
        <dbReference type="ARBA" id="ARBA00022753"/>
    </source>
</evidence>
<feature type="transmembrane region" description="Helical" evidence="17">
    <location>
        <begin position="626"/>
        <end position="656"/>
    </location>
</feature>
<comment type="function">
    <text evidence="14">Acts as a Mg(2+) transporter. Can also transport other divalent cations such as Fe(2+), Sr(2+), Ba(2+), Mn(2+) and Co(2+) but to a much less extent than Mg(2+).</text>
</comment>
<reference evidence="18" key="1">
    <citation type="submission" date="2021-03" db="EMBL/GenBank/DDBJ databases">
        <authorList>
            <person name="Li Z."/>
            <person name="Yang C."/>
        </authorList>
    </citation>
    <scope>NUCLEOTIDE SEQUENCE</scope>
    <source>
        <strain evidence="18">Dzin_1.0</strain>
        <tissue evidence="18">Leaf</tissue>
    </source>
</reference>
<organism evidence="18 19">
    <name type="scientific">Dioscorea zingiberensis</name>
    <dbReference type="NCBI Taxonomy" id="325984"/>
    <lineage>
        <taxon>Eukaryota</taxon>
        <taxon>Viridiplantae</taxon>
        <taxon>Streptophyta</taxon>
        <taxon>Embryophyta</taxon>
        <taxon>Tracheophyta</taxon>
        <taxon>Spermatophyta</taxon>
        <taxon>Magnoliopsida</taxon>
        <taxon>Liliopsida</taxon>
        <taxon>Dioscoreales</taxon>
        <taxon>Dioscoreaceae</taxon>
        <taxon>Dioscorea</taxon>
    </lineage>
</organism>
<evidence type="ECO:0000256" key="16">
    <source>
        <dbReference type="SAM" id="MobiDB-lite"/>
    </source>
</evidence>
<keyword evidence="8 17" id="KW-0812">Transmembrane</keyword>
<comment type="caution">
    <text evidence="18">The sequence shown here is derived from an EMBL/GenBank/DDBJ whole genome shotgun (WGS) entry which is preliminary data.</text>
</comment>
<feature type="transmembrane region" description="Helical" evidence="17">
    <location>
        <begin position="799"/>
        <end position="820"/>
    </location>
</feature>
<feature type="transmembrane region" description="Helical" evidence="17">
    <location>
        <begin position="694"/>
        <end position="719"/>
    </location>
</feature>
<evidence type="ECO:0000256" key="13">
    <source>
        <dbReference type="ARBA" id="ARBA00023277"/>
    </source>
</evidence>
<comment type="subcellular location">
    <subcellularLocation>
        <location evidence="2">Early endosome</location>
    </subcellularLocation>
    <subcellularLocation>
        <location evidence="1">Membrane</location>
        <topology evidence="1">Multi-pass membrane protein</topology>
    </subcellularLocation>
</comment>
<protein>
    <recommendedName>
        <fullName evidence="15">O-fucosyltransferase family protein</fullName>
    </recommendedName>
</protein>
<dbReference type="Pfam" id="PF05653">
    <property type="entry name" value="Mg_trans_NIPA"/>
    <property type="match status" value="1"/>
</dbReference>
<feature type="transmembrane region" description="Helical" evidence="17">
    <location>
        <begin position="731"/>
        <end position="755"/>
    </location>
</feature>
<evidence type="ECO:0000256" key="4">
    <source>
        <dbReference type="ARBA" id="ARBA00007737"/>
    </source>
</evidence>
<dbReference type="InterPro" id="IPR008521">
    <property type="entry name" value="Mg_trans_NIPA"/>
</dbReference>
<feature type="transmembrane region" description="Helical" evidence="17">
    <location>
        <begin position="564"/>
        <end position="583"/>
    </location>
</feature>
<keyword evidence="10 17" id="KW-1133">Transmembrane helix</keyword>
<reference evidence="18" key="2">
    <citation type="journal article" date="2022" name="Hortic Res">
        <title>The genome of Dioscorea zingiberensis sheds light on the biosynthesis, origin and evolution of the medicinally important diosgenin saponins.</title>
        <authorList>
            <person name="Li Y."/>
            <person name="Tan C."/>
            <person name="Li Z."/>
            <person name="Guo J."/>
            <person name="Li S."/>
            <person name="Chen X."/>
            <person name="Wang C."/>
            <person name="Dai X."/>
            <person name="Yang H."/>
            <person name="Song W."/>
            <person name="Hou L."/>
            <person name="Xu J."/>
            <person name="Tong Z."/>
            <person name="Xu A."/>
            <person name="Yuan X."/>
            <person name="Wang W."/>
            <person name="Yang Q."/>
            <person name="Chen L."/>
            <person name="Sun Z."/>
            <person name="Wang K."/>
            <person name="Pan B."/>
            <person name="Chen J."/>
            <person name="Bao Y."/>
            <person name="Liu F."/>
            <person name="Qi X."/>
            <person name="Gang D.R."/>
            <person name="Wen J."/>
            <person name="Li J."/>
        </authorList>
    </citation>
    <scope>NUCLEOTIDE SEQUENCE</scope>
    <source>
        <strain evidence="18">Dzin_1.0</strain>
    </source>
</reference>
<keyword evidence="12" id="KW-0294">Fucose metabolism</keyword>
<evidence type="ECO:0000313" key="19">
    <source>
        <dbReference type="Proteomes" id="UP001085076"/>
    </source>
</evidence>
<dbReference type="Pfam" id="PF10250">
    <property type="entry name" value="O-FucT"/>
    <property type="match status" value="1"/>
</dbReference>
<evidence type="ECO:0000313" key="18">
    <source>
        <dbReference type="EMBL" id="KAJ0976920.1"/>
    </source>
</evidence>
<evidence type="ECO:0000256" key="15">
    <source>
        <dbReference type="ARBA" id="ARBA00030350"/>
    </source>
</evidence>
<dbReference type="OrthoDB" id="20368at2759"/>
<evidence type="ECO:0000256" key="3">
    <source>
        <dbReference type="ARBA" id="ARBA00007001"/>
    </source>
</evidence>
<keyword evidence="11 17" id="KW-0472">Membrane</keyword>
<dbReference type="GO" id="GO:0006004">
    <property type="term" value="P:fucose metabolic process"/>
    <property type="evidence" value="ECO:0007669"/>
    <property type="project" value="UniProtKB-KW"/>
</dbReference>
<gene>
    <name evidence="18" type="ORF">J5N97_012394</name>
</gene>
<dbReference type="CDD" id="cd11299">
    <property type="entry name" value="O-FucT_plant"/>
    <property type="match status" value="1"/>
</dbReference>
<dbReference type="GO" id="GO:0016757">
    <property type="term" value="F:glycosyltransferase activity"/>
    <property type="evidence" value="ECO:0007669"/>
    <property type="project" value="UniProtKB-KW"/>
</dbReference>
<evidence type="ECO:0000256" key="14">
    <source>
        <dbReference type="ARBA" id="ARBA00025284"/>
    </source>
</evidence>
<comment type="subunit">
    <text evidence="5">Homodimer.</text>
</comment>
<feature type="region of interest" description="Disordered" evidence="16">
    <location>
        <begin position="1"/>
        <end position="24"/>
    </location>
</feature>
<evidence type="ECO:0000256" key="6">
    <source>
        <dbReference type="ARBA" id="ARBA00022676"/>
    </source>
</evidence>
<dbReference type="GO" id="GO:0005769">
    <property type="term" value="C:early endosome"/>
    <property type="evidence" value="ECO:0007669"/>
    <property type="project" value="UniProtKB-SubCell"/>
</dbReference>
<comment type="similarity">
    <text evidence="4">Belongs to the glycosyltransferase GT106 family.</text>
</comment>
<keyword evidence="19" id="KW-1185">Reference proteome</keyword>
<evidence type="ECO:0000256" key="12">
    <source>
        <dbReference type="ARBA" id="ARBA00023253"/>
    </source>
</evidence>
<name>A0A9D5HHP6_9LILI</name>
<evidence type="ECO:0000256" key="8">
    <source>
        <dbReference type="ARBA" id="ARBA00022692"/>
    </source>
</evidence>
<keyword evidence="6" id="KW-0328">Glycosyltransferase</keyword>
<evidence type="ECO:0000256" key="10">
    <source>
        <dbReference type="ARBA" id="ARBA00022989"/>
    </source>
</evidence>
<accession>A0A9D5HHP6</accession>
<dbReference type="PANTHER" id="PTHR31288">
    <property type="entry name" value="O-FUCOSYLTRANSFERASE FAMILY PROTEIN"/>
    <property type="match status" value="1"/>
</dbReference>
<comment type="similarity">
    <text evidence="3">Belongs to the NIPA (TC 2.A.7) family.</text>
</comment>
<dbReference type="GO" id="GO:0016020">
    <property type="term" value="C:membrane"/>
    <property type="evidence" value="ECO:0007669"/>
    <property type="project" value="UniProtKB-SubCell"/>
</dbReference>
<evidence type="ECO:0000256" key="17">
    <source>
        <dbReference type="SAM" id="Phobius"/>
    </source>
</evidence>
<evidence type="ECO:0000256" key="7">
    <source>
        <dbReference type="ARBA" id="ARBA00022679"/>
    </source>
</evidence>
<evidence type="ECO:0000256" key="2">
    <source>
        <dbReference type="ARBA" id="ARBA00004412"/>
    </source>
</evidence>
<evidence type="ECO:0000256" key="11">
    <source>
        <dbReference type="ARBA" id="ARBA00023136"/>
    </source>
</evidence>
<evidence type="ECO:0000256" key="5">
    <source>
        <dbReference type="ARBA" id="ARBA00011738"/>
    </source>
</evidence>
<dbReference type="EMBL" id="JAGGNH010000003">
    <property type="protein sequence ID" value="KAJ0976920.1"/>
    <property type="molecule type" value="Genomic_DNA"/>
</dbReference>
<dbReference type="Proteomes" id="UP001085076">
    <property type="component" value="Miscellaneous, Linkage group lg03"/>
</dbReference>
<dbReference type="PANTHER" id="PTHR31288:SF22">
    <property type="entry name" value="O-FUCOSYLTRANSFERASE 9"/>
    <property type="match status" value="1"/>
</dbReference>
<keyword evidence="7" id="KW-0808">Transferase</keyword>
<dbReference type="InterPro" id="IPR037185">
    <property type="entry name" value="EmrE-like"/>
</dbReference>
<dbReference type="SUPFAM" id="SSF103481">
    <property type="entry name" value="Multidrug resistance efflux transporter EmrE"/>
    <property type="match status" value="1"/>
</dbReference>
<feature type="transmembrane region" description="Helical" evidence="17">
    <location>
        <begin position="44"/>
        <end position="61"/>
    </location>
</feature>
<feature type="transmembrane region" description="Helical" evidence="17">
    <location>
        <begin position="767"/>
        <end position="787"/>
    </location>
</feature>